<reference evidence="2" key="1">
    <citation type="submission" date="2025-08" db="UniProtKB">
        <authorList>
            <consortium name="Ensembl"/>
        </authorList>
    </citation>
    <scope>IDENTIFICATION</scope>
</reference>
<keyword evidence="3" id="KW-1185">Reference proteome</keyword>
<evidence type="ECO:0000313" key="2">
    <source>
        <dbReference type="Ensembl" id="ENSOKIP00005006913.1"/>
    </source>
</evidence>
<feature type="compositionally biased region" description="Basic residues" evidence="1">
    <location>
        <begin position="26"/>
        <end position="38"/>
    </location>
</feature>
<organism evidence="2 3">
    <name type="scientific">Oncorhynchus kisutch</name>
    <name type="common">Coho salmon</name>
    <name type="synonym">Salmo kisutch</name>
    <dbReference type="NCBI Taxonomy" id="8019"/>
    <lineage>
        <taxon>Eukaryota</taxon>
        <taxon>Metazoa</taxon>
        <taxon>Chordata</taxon>
        <taxon>Craniata</taxon>
        <taxon>Vertebrata</taxon>
        <taxon>Euteleostomi</taxon>
        <taxon>Actinopterygii</taxon>
        <taxon>Neopterygii</taxon>
        <taxon>Teleostei</taxon>
        <taxon>Protacanthopterygii</taxon>
        <taxon>Salmoniformes</taxon>
        <taxon>Salmonidae</taxon>
        <taxon>Salmoninae</taxon>
        <taxon>Oncorhynchus</taxon>
    </lineage>
</organism>
<reference evidence="2" key="2">
    <citation type="submission" date="2025-09" db="UniProtKB">
        <authorList>
            <consortium name="Ensembl"/>
        </authorList>
    </citation>
    <scope>IDENTIFICATION</scope>
</reference>
<dbReference type="Ensembl" id="ENSOKIT00005007391.1">
    <property type="protein sequence ID" value="ENSOKIP00005006913.1"/>
    <property type="gene ID" value="ENSOKIG00005003192.1"/>
</dbReference>
<accession>A0A8C7F1U0</accession>
<protein>
    <submittedName>
        <fullName evidence="2">Uncharacterized protein</fullName>
    </submittedName>
</protein>
<proteinExistence type="predicted"/>
<dbReference type="Proteomes" id="UP000694557">
    <property type="component" value="Unassembled WGS sequence"/>
</dbReference>
<evidence type="ECO:0000313" key="3">
    <source>
        <dbReference type="Proteomes" id="UP000694557"/>
    </source>
</evidence>
<dbReference type="AlphaFoldDB" id="A0A8C7F1U0"/>
<name>A0A8C7F1U0_ONCKI</name>
<sequence length="101" mass="11846">MHFPRVAFSTKLKVLPVAPFTDRRREGKRKGNGKKRNHCQRKYKDYCIHGPSCINPPKNELLVSFLYLTVMTIVMAIRYHKQGEYNFDNEEKVKLKADAHP</sequence>
<feature type="region of interest" description="Disordered" evidence="1">
    <location>
        <begin position="19"/>
        <end position="38"/>
    </location>
</feature>
<evidence type="ECO:0000256" key="1">
    <source>
        <dbReference type="SAM" id="MobiDB-lite"/>
    </source>
</evidence>